<evidence type="ECO:0000313" key="1">
    <source>
        <dbReference type="EMBL" id="GER38089.1"/>
    </source>
</evidence>
<proteinExistence type="predicted"/>
<feature type="non-terminal residue" evidence="1">
    <location>
        <position position="128"/>
    </location>
</feature>
<keyword evidence="2" id="KW-1185">Reference proteome</keyword>
<evidence type="ECO:0000313" key="2">
    <source>
        <dbReference type="Proteomes" id="UP000325081"/>
    </source>
</evidence>
<name>A0A5A7PYW0_STRAF</name>
<dbReference type="EMBL" id="BKCP01005450">
    <property type="protein sequence ID" value="GER38089.1"/>
    <property type="molecule type" value="Genomic_DNA"/>
</dbReference>
<gene>
    <name evidence="1" type="ORF">STAS_14548</name>
</gene>
<sequence>MNNCSKASESSIYARLTEEERRTGGPLVYRQLRGKFARLAVLVDLTKPLRVSFMINGRLQRAYLRLTPTPYDSKANEPKTDRRKPFHALNPVRNAVYASPSCLTTHKDPLTRLLAHFRLRRFVMGRTE</sequence>
<reference evidence="2" key="1">
    <citation type="journal article" date="2019" name="Curr. Biol.">
        <title>Genome Sequence of Striga asiatica Provides Insight into the Evolution of Plant Parasitism.</title>
        <authorList>
            <person name="Yoshida S."/>
            <person name="Kim S."/>
            <person name="Wafula E.K."/>
            <person name="Tanskanen J."/>
            <person name="Kim Y.M."/>
            <person name="Honaas L."/>
            <person name="Yang Z."/>
            <person name="Spallek T."/>
            <person name="Conn C.E."/>
            <person name="Ichihashi Y."/>
            <person name="Cheong K."/>
            <person name="Cui S."/>
            <person name="Der J.P."/>
            <person name="Gundlach H."/>
            <person name="Jiao Y."/>
            <person name="Hori C."/>
            <person name="Ishida J.K."/>
            <person name="Kasahara H."/>
            <person name="Kiba T."/>
            <person name="Kim M.S."/>
            <person name="Koo N."/>
            <person name="Laohavisit A."/>
            <person name="Lee Y.H."/>
            <person name="Lumba S."/>
            <person name="McCourt P."/>
            <person name="Mortimer J.C."/>
            <person name="Mutuku J.M."/>
            <person name="Nomura T."/>
            <person name="Sasaki-Sekimoto Y."/>
            <person name="Seto Y."/>
            <person name="Wang Y."/>
            <person name="Wakatake T."/>
            <person name="Sakakibara H."/>
            <person name="Demura T."/>
            <person name="Yamaguchi S."/>
            <person name="Yoneyama K."/>
            <person name="Manabe R.I."/>
            <person name="Nelson D.C."/>
            <person name="Schulman A.H."/>
            <person name="Timko M.P."/>
            <person name="dePamphilis C.W."/>
            <person name="Choi D."/>
            <person name="Shirasu K."/>
        </authorList>
    </citation>
    <scope>NUCLEOTIDE SEQUENCE [LARGE SCALE GENOMIC DNA]</scope>
    <source>
        <strain evidence="2">cv. UVA1</strain>
    </source>
</reference>
<dbReference type="Proteomes" id="UP000325081">
    <property type="component" value="Unassembled WGS sequence"/>
</dbReference>
<dbReference type="AlphaFoldDB" id="A0A5A7PYW0"/>
<accession>A0A5A7PYW0</accession>
<comment type="caution">
    <text evidence="1">The sequence shown here is derived from an EMBL/GenBank/DDBJ whole genome shotgun (WGS) entry which is preliminary data.</text>
</comment>
<organism evidence="1 2">
    <name type="scientific">Striga asiatica</name>
    <name type="common">Asiatic witchweed</name>
    <name type="synonym">Buchnera asiatica</name>
    <dbReference type="NCBI Taxonomy" id="4170"/>
    <lineage>
        <taxon>Eukaryota</taxon>
        <taxon>Viridiplantae</taxon>
        <taxon>Streptophyta</taxon>
        <taxon>Embryophyta</taxon>
        <taxon>Tracheophyta</taxon>
        <taxon>Spermatophyta</taxon>
        <taxon>Magnoliopsida</taxon>
        <taxon>eudicotyledons</taxon>
        <taxon>Gunneridae</taxon>
        <taxon>Pentapetalae</taxon>
        <taxon>asterids</taxon>
        <taxon>lamiids</taxon>
        <taxon>Lamiales</taxon>
        <taxon>Orobanchaceae</taxon>
        <taxon>Buchnereae</taxon>
        <taxon>Striga</taxon>
    </lineage>
</organism>
<protein>
    <submittedName>
        <fullName evidence="1">Phosphopentomutase</fullName>
    </submittedName>
</protein>